<dbReference type="GeneID" id="56031118"/>
<geneLocation type="plasmid" evidence="1 2">
    <name>unnamed2</name>
</geneLocation>
<dbReference type="AlphaFoldDB" id="A0A7D5GHD2"/>
<dbReference type="InterPro" id="IPR055944">
    <property type="entry name" value="DUF7522"/>
</dbReference>
<dbReference type="RefSeq" id="WP_179171422.1">
    <property type="nucleotide sequence ID" value="NZ_CP058531.1"/>
</dbReference>
<keyword evidence="1" id="KW-0614">Plasmid</keyword>
<accession>A0A7D5GHD2</accession>
<organism evidence="1 2">
    <name type="scientific">Halorarum halophilum</name>
    <dbReference type="NCBI Taxonomy" id="2743090"/>
    <lineage>
        <taxon>Archaea</taxon>
        <taxon>Methanobacteriati</taxon>
        <taxon>Methanobacteriota</taxon>
        <taxon>Stenosarchaea group</taxon>
        <taxon>Halobacteria</taxon>
        <taxon>Halobacteriales</taxon>
        <taxon>Haloferacaceae</taxon>
        <taxon>Halorarum</taxon>
    </lineage>
</organism>
<gene>
    <name evidence="1" type="ORF">HUG10_19755</name>
</gene>
<proteinExistence type="predicted"/>
<dbReference type="KEGG" id="halg:HUG10_19755"/>
<reference evidence="1 2" key="1">
    <citation type="submission" date="2020-07" db="EMBL/GenBank/DDBJ databases">
        <title>Gai3-2, isolated from salt lake.</title>
        <authorList>
            <person name="Cui H."/>
            <person name="Shi X."/>
        </authorList>
    </citation>
    <scope>NUCLEOTIDE SEQUENCE [LARGE SCALE GENOMIC DNA]</scope>
    <source>
        <strain evidence="1 2">Gai3-2</strain>
        <plasmid evidence="1 2">unnamed2</plasmid>
    </source>
</reference>
<dbReference type="OrthoDB" id="199238at2157"/>
<dbReference type="EMBL" id="CP058531">
    <property type="protein sequence ID" value="QLG29848.1"/>
    <property type="molecule type" value="Genomic_DNA"/>
</dbReference>
<evidence type="ECO:0000313" key="1">
    <source>
        <dbReference type="EMBL" id="QLG29848.1"/>
    </source>
</evidence>
<protein>
    <submittedName>
        <fullName evidence="1">Uncharacterized protein</fullName>
    </submittedName>
</protein>
<keyword evidence="2" id="KW-1185">Reference proteome</keyword>
<evidence type="ECO:0000313" key="2">
    <source>
        <dbReference type="Proteomes" id="UP000509750"/>
    </source>
</evidence>
<dbReference type="Pfam" id="PF24366">
    <property type="entry name" value="DUF7522"/>
    <property type="match status" value="1"/>
</dbReference>
<name>A0A7D5GHD2_9EURY</name>
<sequence>MDPIDLVRFLQHKAREYHRGTVQYDGSEIDILYLRDDIREERLLSQIDRILKRLRPEATSKEERSFPFGDMHATVRIFDEAIILHFPTGTDKGTVVSLAPETARNLNTFIGECIRRIRS</sequence>
<dbReference type="Proteomes" id="UP000509750">
    <property type="component" value="Plasmid unnamed2"/>
</dbReference>